<accession>G4QB09</accession>
<dbReference type="SMART" id="SM00858">
    <property type="entry name" value="SAF"/>
    <property type="match status" value="1"/>
</dbReference>
<dbReference type="Proteomes" id="UP000009284">
    <property type="component" value="Chromosome"/>
</dbReference>
<dbReference type="EMBL" id="CP003059">
    <property type="protein sequence ID" value="AEP36550.1"/>
    <property type="molecule type" value="Genomic_DNA"/>
</dbReference>
<evidence type="ECO:0000259" key="2">
    <source>
        <dbReference type="SMART" id="SM00858"/>
    </source>
</evidence>
<feature type="region of interest" description="Disordered" evidence="1">
    <location>
        <begin position="302"/>
        <end position="326"/>
    </location>
</feature>
<dbReference type="OrthoDB" id="2037472at2"/>
<dbReference type="Pfam" id="PF08666">
    <property type="entry name" value="SAF"/>
    <property type="match status" value="1"/>
</dbReference>
<dbReference type="HOGENOM" id="CLU_057068_2_0_4"/>
<dbReference type="AlphaFoldDB" id="G4QB09"/>
<dbReference type="InterPro" id="IPR031571">
    <property type="entry name" value="RcpC_dom"/>
</dbReference>
<keyword evidence="4" id="KW-1185">Reference proteome</keyword>
<dbReference type="KEGG" id="tas:TASI_0780"/>
<evidence type="ECO:0000313" key="4">
    <source>
        <dbReference type="Proteomes" id="UP000009284"/>
    </source>
</evidence>
<proteinExistence type="predicted"/>
<dbReference type="eggNOG" id="COG3745">
    <property type="taxonomic scope" value="Bacteria"/>
</dbReference>
<protein>
    <submittedName>
        <fullName evidence="3">Flp pilus assembly protein RcpC/CpaB</fullName>
    </submittedName>
</protein>
<dbReference type="Pfam" id="PF16976">
    <property type="entry name" value="RcpC"/>
    <property type="match status" value="1"/>
</dbReference>
<evidence type="ECO:0000256" key="1">
    <source>
        <dbReference type="SAM" id="MobiDB-lite"/>
    </source>
</evidence>
<name>G4QB09_TAYAM</name>
<reference evidence="3 4" key="2">
    <citation type="journal article" date="2012" name="PLoS ONE">
        <title>Genomic characterization of the taylorella genus.</title>
        <authorList>
            <person name="Hebert L."/>
            <person name="Moumen B."/>
            <person name="Pons N."/>
            <person name="Duquesne F."/>
            <person name="Breuil M.F."/>
            <person name="Goux D."/>
            <person name="Batto J.M."/>
            <person name="Laugier C."/>
            <person name="Renault P."/>
            <person name="Petry S."/>
        </authorList>
    </citation>
    <scope>NUCLEOTIDE SEQUENCE [LARGE SCALE GENOMIC DNA]</scope>
    <source>
        <strain evidence="3 4">MCE3</strain>
    </source>
</reference>
<dbReference type="RefSeq" id="WP_014111446.1">
    <property type="nucleotide sequence ID" value="NC_016043.1"/>
</dbReference>
<dbReference type="InterPro" id="IPR017592">
    <property type="entry name" value="Pilus_assmbl_Flp-typ_CpaB"/>
</dbReference>
<organism evidence="3 4">
    <name type="scientific">Taylorella asinigenitalis (strain MCE3)</name>
    <dbReference type="NCBI Taxonomy" id="1008459"/>
    <lineage>
        <taxon>Bacteria</taxon>
        <taxon>Pseudomonadati</taxon>
        <taxon>Pseudomonadota</taxon>
        <taxon>Betaproteobacteria</taxon>
        <taxon>Burkholderiales</taxon>
        <taxon>Alcaligenaceae</taxon>
        <taxon>Taylorella</taxon>
    </lineage>
</organism>
<dbReference type="InterPro" id="IPR013974">
    <property type="entry name" value="SAF"/>
</dbReference>
<feature type="domain" description="SAF" evidence="2">
    <location>
        <begin position="45"/>
        <end position="109"/>
    </location>
</feature>
<dbReference type="CDD" id="cd11614">
    <property type="entry name" value="SAF_CpaB_FlgA_like"/>
    <property type="match status" value="1"/>
</dbReference>
<gene>
    <name evidence="3" type="ordered locus">TASI_0780</name>
</gene>
<dbReference type="NCBIfam" id="TIGR03177">
    <property type="entry name" value="pilus_cpaB"/>
    <property type="match status" value="1"/>
</dbReference>
<reference key="1">
    <citation type="submission" date="2011-09" db="EMBL/GenBank/DDBJ databases">
        <title>Genomic characterization of the Taylorella genus.</title>
        <authorList>
            <person name="Hebert L."/>
            <person name="Moumen B."/>
            <person name="Pons N."/>
            <person name="Duquesne F."/>
            <person name="Breuil M.-F."/>
            <person name="Goux D."/>
            <person name="Batto J.-M."/>
            <person name="Renault P."/>
            <person name="Laugier C."/>
            <person name="Petry S."/>
        </authorList>
    </citation>
    <scope>NUCLEOTIDE SEQUENCE</scope>
    <source>
        <strain>MCE3</strain>
    </source>
</reference>
<evidence type="ECO:0000313" key="3">
    <source>
        <dbReference type="EMBL" id="AEP36550.1"/>
    </source>
</evidence>
<dbReference type="STRING" id="1008459.TASI_0780"/>
<sequence length="326" mass="35559">MIRIKKSWYIFGFAVGAGLLATFSASKYMKEKISQIEANHRQVMVPRIVAAHDLSVGTSIDSAVLAVREIPETWISSDSLSPDEFERIEGKVITSPLMAGDPVLWAHTSTISKRPFSEKVGLGRRAVTMPVDTINSVSGLIVPGDLIDLYVSFKYKNRDITAPLLQGVLVLATDKESKLTNDGTEREFSTVTLDTSPEEAAKLVAARQDGVITAFLRNPDDKEASQKGVKGDLASILGIATSGPIVRKKASVIYGDQGTKKMSEIAQADEEQTPTKEELLQQALIELPGQKDIVSAWISENSKKTEIATPQDQNISSKEEDLENEE</sequence>